<sequence length="228" mass="25921">MMLGEHSSLPITHCGAYRVHGYLDGTTKPKDPTDANWDNLDNLVKSWLDHTMSQSLLTMILKPQPTTNSVWDTLDALFRDNNYSSAIELDNELRSLVQGDRAITDYCQKMKAISDLLANIDGPVPEKTLVTYMLNGLSPNFENIYMLIRHKELFPSFLEARSTLVSKEFRVNRPPATSPSHYDHGSSPFFLLANSNNTNWNHSNNSNRRPYNNRPSSNRRPNDASNNH</sequence>
<dbReference type="Proteomes" id="UP001157418">
    <property type="component" value="Unassembled WGS sequence"/>
</dbReference>
<gene>
    <name evidence="2" type="ORF">LVIROSA_LOCUS37399</name>
</gene>
<dbReference type="PANTHER" id="PTHR47481:SF41">
    <property type="entry name" value="COPIA-LIKE POLYPROTEIN_RETROTRANSPOSON"/>
    <property type="match status" value="1"/>
</dbReference>
<dbReference type="Pfam" id="PF14223">
    <property type="entry name" value="Retrotran_gag_2"/>
    <property type="match status" value="1"/>
</dbReference>
<accession>A0AAU9PNX2</accession>
<name>A0AAU9PNX2_9ASTR</name>
<keyword evidence="3" id="KW-1185">Reference proteome</keyword>
<proteinExistence type="predicted"/>
<evidence type="ECO:0000313" key="3">
    <source>
        <dbReference type="Proteomes" id="UP001157418"/>
    </source>
</evidence>
<dbReference type="AlphaFoldDB" id="A0AAU9PNX2"/>
<dbReference type="PANTHER" id="PTHR47481">
    <property type="match status" value="1"/>
</dbReference>
<feature type="region of interest" description="Disordered" evidence="1">
    <location>
        <begin position="200"/>
        <end position="228"/>
    </location>
</feature>
<evidence type="ECO:0000256" key="1">
    <source>
        <dbReference type="SAM" id="MobiDB-lite"/>
    </source>
</evidence>
<reference evidence="2 3" key="1">
    <citation type="submission" date="2022-01" db="EMBL/GenBank/DDBJ databases">
        <authorList>
            <person name="Xiong W."/>
            <person name="Schranz E."/>
        </authorList>
    </citation>
    <scope>NUCLEOTIDE SEQUENCE [LARGE SCALE GENOMIC DNA]</scope>
</reference>
<dbReference type="EMBL" id="CAKMRJ010005745">
    <property type="protein sequence ID" value="CAH1452075.1"/>
    <property type="molecule type" value="Genomic_DNA"/>
</dbReference>
<comment type="caution">
    <text evidence="2">The sequence shown here is derived from an EMBL/GenBank/DDBJ whole genome shotgun (WGS) entry which is preliminary data.</text>
</comment>
<evidence type="ECO:0000313" key="2">
    <source>
        <dbReference type="EMBL" id="CAH1452075.1"/>
    </source>
</evidence>
<organism evidence="2 3">
    <name type="scientific">Lactuca virosa</name>
    <dbReference type="NCBI Taxonomy" id="75947"/>
    <lineage>
        <taxon>Eukaryota</taxon>
        <taxon>Viridiplantae</taxon>
        <taxon>Streptophyta</taxon>
        <taxon>Embryophyta</taxon>
        <taxon>Tracheophyta</taxon>
        <taxon>Spermatophyta</taxon>
        <taxon>Magnoliopsida</taxon>
        <taxon>eudicotyledons</taxon>
        <taxon>Gunneridae</taxon>
        <taxon>Pentapetalae</taxon>
        <taxon>asterids</taxon>
        <taxon>campanulids</taxon>
        <taxon>Asterales</taxon>
        <taxon>Asteraceae</taxon>
        <taxon>Cichorioideae</taxon>
        <taxon>Cichorieae</taxon>
        <taxon>Lactucinae</taxon>
        <taxon>Lactuca</taxon>
    </lineage>
</organism>
<protein>
    <recommendedName>
        <fullName evidence="4">Retrotransposon gag domain-containing protein</fullName>
    </recommendedName>
</protein>
<evidence type="ECO:0008006" key="4">
    <source>
        <dbReference type="Google" id="ProtNLM"/>
    </source>
</evidence>